<dbReference type="GO" id="GO:0003691">
    <property type="term" value="F:double-stranded telomeric DNA binding"/>
    <property type="evidence" value="ECO:0007669"/>
    <property type="project" value="InterPro"/>
</dbReference>
<dbReference type="EMBL" id="JBEDUW010000001">
    <property type="protein sequence ID" value="KAK9949161.1"/>
    <property type="molecule type" value="Genomic_DNA"/>
</dbReference>
<dbReference type="InterPro" id="IPR044597">
    <property type="entry name" value="SMH1-6"/>
</dbReference>
<keyword evidence="3" id="KW-0158">Chromosome</keyword>
<evidence type="ECO:0000256" key="4">
    <source>
        <dbReference type="ARBA" id="ARBA00023125"/>
    </source>
</evidence>
<dbReference type="InterPro" id="IPR001005">
    <property type="entry name" value="SANT/Myb"/>
</dbReference>
<organism evidence="8 9">
    <name type="scientific">Rubus argutus</name>
    <name type="common">Southern blackberry</name>
    <dbReference type="NCBI Taxonomy" id="59490"/>
    <lineage>
        <taxon>Eukaryota</taxon>
        <taxon>Viridiplantae</taxon>
        <taxon>Streptophyta</taxon>
        <taxon>Embryophyta</taxon>
        <taxon>Tracheophyta</taxon>
        <taxon>Spermatophyta</taxon>
        <taxon>Magnoliopsida</taxon>
        <taxon>eudicotyledons</taxon>
        <taxon>Gunneridae</taxon>
        <taxon>Pentapetalae</taxon>
        <taxon>rosids</taxon>
        <taxon>fabids</taxon>
        <taxon>Rosales</taxon>
        <taxon>Rosaceae</taxon>
        <taxon>Rosoideae</taxon>
        <taxon>Rosoideae incertae sedis</taxon>
        <taxon>Rubus</taxon>
    </lineage>
</organism>
<dbReference type="PANTHER" id="PTHR46267:SF15">
    <property type="entry name" value="WINGED HELIX-TURN-HELIX TRANSCRIPTION REPRESSOR DNA-BINDING PROTEIN-RELATED"/>
    <property type="match status" value="1"/>
</dbReference>
<dbReference type="CDD" id="cd11660">
    <property type="entry name" value="SANT_TRF"/>
    <property type="match status" value="1"/>
</dbReference>
<reference evidence="8 9" key="1">
    <citation type="journal article" date="2023" name="G3 (Bethesda)">
        <title>A chromosome-length genome assembly and annotation of blackberry (Rubus argutus, cv. 'Hillquist').</title>
        <authorList>
            <person name="Bruna T."/>
            <person name="Aryal R."/>
            <person name="Dudchenko O."/>
            <person name="Sargent D.J."/>
            <person name="Mead D."/>
            <person name="Buti M."/>
            <person name="Cavallini A."/>
            <person name="Hytonen T."/>
            <person name="Andres J."/>
            <person name="Pham M."/>
            <person name="Weisz D."/>
            <person name="Mascagni F."/>
            <person name="Usai G."/>
            <person name="Natali L."/>
            <person name="Bassil N."/>
            <person name="Fernandez G.E."/>
            <person name="Lomsadze A."/>
            <person name="Armour M."/>
            <person name="Olukolu B."/>
            <person name="Poorten T."/>
            <person name="Britton C."/>
            <person name="Davik J."/>
            <person name="Ashrafi H."/>
            <person name="Aiden E.L."/>
            <person name="Borodovsky M."/>
            <person name="Worthington M."/>
        </authorList>
    </citation>
    <scope>NUCLEOTIDE SEQUENCE [LARGE SCALE GENOMIC DNA]</scope>
    <source>
        <strain evidence="8">PI 553951</strain>
    </source>
</reference>
<dbReference type="AlphaFoldDB" id="A0AAW1YKH0"/>
<evidence type="ECO:0000313" key="9">
    <source>
        <dbReference type="Proteomes" id="UP001457282"/>
    </source>
</evidence>
<keyword evidence="9" id="KW-1185">Reference proteome</keyword>
<dbReference type="Pfam" id="PF00249">
    <property type="entry name" value="Myb_DNA-binding"/>
    <property type="match status" value="1"/>
</dbReference>
<dbReference type="InterPro" id="IPR017930">
    <property type="entry name" value="Myb_dom"/>
</dbReference>
<dbReference type="Proteomes" id="UP001457282">
    <property type="component" value="Unassembled WGS sequence"/>
</dbReference>
<dbReference type="PROSITE" id="PS50090">
    <property type="entry name" value="MYB_LIKE"/>
    <property type="match status" value="1"/>
</dbReference>
<dbReference type="SMART" id="SM00717">
    <property type="entry name" value="SANT"/>
    <property type="match status" value="1"/>
</dbReference>
<keyword evidence="4" id="KW-0238">DNA-binding</keyword>
<comment type="caution">
    <text evidence="8">The sequence shown here is derived from an EMBL/GenBank/DDBJ whole genome shotgun (WGS) entry which is preliminary data.</text>
</comment>
<evidence type="ECO:0000256" key="5">
    <source>
        <dbReference type="ARBA" id="ARBA00023242"/>
    </source>
</evidence>
<dbReference type="Gene3D" id="1.10.10.60">
    <property type="entry name" value="Homeodomain-like"/>
    <property type="match status" value="1"/>
</dbReference>
<evidence type="ECO:0000256" key="2">
    <source>
        <dbReference type="ARBA" id="ARBA00004286"/>
    </source>
</evidence>
<evidence type="ECO:0000256" key="1">
    <source>
        <dbReference type="ARBA" id="ARBA00004123"/>
    </source>
</evidence>
<feature type="domain" description="HTH myb-type" evidence="7">
    <location>
        <begin position="1"/>
        <end position="65"/>
    </location>
</feature>
<dbReference type="PANTHER" id="PTHR46267">
    <property type="entry name" value="SINGLE MYB HISTONE 4"/>
    <property type="match status" value="1"/>
</dbReference>
<evidence type="ECO:0000256" key="3">
    <source>
        <dbReference type="ARBA" id="ARBA00022454"/>
    </source>
</evidence>
<dbReference type="InterPro" id="IPR009057">
    <property type="entry name" value="Homeodomain-like_sf"/>
</dbReference>
<dbReference type="PROSITE" id="PS51294">
    <property type="entry name" value="HTH_MYB"/>
    <property type="match status" value="1"/>
</dbReference>
<feature type="domain" description="Myb-like" evidence="6">
    <location>
        <begin position="11"/>
        <end position="61"/>
    </location>
</feature>
<protein>
    <recommendedName>
        <fullName evidence="10">MYB transcription factor</fullName>
    </recommendedName>
</protein>
<gene>
    <name evidence="8" type="ORF">M0R45_004697</name>
</gene>
<sequence length="105" mass="12077">MRTLKRKQYRSWTVEEEEALAAGVAKYGLSNWKTILQDPTLAPCLTRKSCEDLMNKWRNLTSRVSDQKLMTMSPKVNRVVTAHLEAINARRNESASAERKKKRGV</sequence>
<name>A0AAW1YKH0_RUBAR</name>
<keyword evidence="5" id="KW-0539">Nucleus</keyword>
<proteinExistence type="predicted"/>
<dbReference type="GO" id="GO:0005634">
    <property type="term" value="C:nucleus"/>
    <property type="evidence" value="ECO:0007669"/>
    <property type="project" value="UniProtKB-SubCell"/>
</dbReference>
<dbReference type="SUPFAM" id="SSF46689">
    <property type="entry name" value="Homeodomain-like"/>
    <property type="match status" value="1"/>
</dbReference>
<comment type="subcellular location">
    <subcellularLocation>
        <location evidence="2">Chromosome</location>
    </subcellularLocation>
    <subcellularLocation>
        <location evidence="1">Nucleus</location>
    </subcellularLocation>
</comment>
<accession>A0AAW1YKH0</accession>
<evidence type="ECO:0000313" key="8">
    <source>
        <dbReference type="EMBL" id="KAK9949161.1"/>
    </source>
</evidence>
<evidence type="ECO:0000259" key="6">
    <source>
        <dbReference type="PROSITE" id="PS50090"/>
    </source>
</evidence>
<evidence type="ECO:0000259" key="7">
    <source>
        <dbReference type="PROSITE" id="PS51294"/>
    </source>
</evidence>
<evidence type="ECO:0008006" key="10">
    <source>
        <dbReference type="Google" id="ProtNLM"/>
    </source>
</evidence>
<dbReference type="GO" id="GO:0005694">
    <property type="term" value="C:chromosome"/>
    <property type="evidence" value="ECO:0007669"/>
    <property type="project" value="UniProtKB-SubCell"/>
</dbReference>